<dbReference type="Proteomes" id="UP000094526">
    <property type="component" value="Unassembled WGS sequence"/>
</dbReference>
<dbReference type="SMART" id="SM00829">
    <property type="entry name" value="PKS_ER"/>
    <property type="match status" value="1"/>
</dbReference>
<proteinExistence type="predicted"/>
<dbReference type="VEuPathDB" id="FungiDB:G647_08121"/>
<dbReference type="EMBL" id="LGRB01000012">
    <property type="protein sequence ID" value="OCT47953.1"/>
    <property type="molecule type" value="Genomic_DNA"/>
</dbReference>
<dbReference type="PANTHER" id="PTHR11695:SF294">
    <property type="entry name" value="RETICULON-4-INTERACTING PROTEIN 1, MITOCHONDRIAL"/>
    <property type="match status" value="1"/>
</dbReference>
<dbReference type="InterPro" id="IPR050700">
    <property type="entry name" value="YIM1/Zinc_Alcohol_DH_Fams"/>
</dbReference>
<dbReference type="GO" id="GO:0016491">
    <property type="term" value="F:oxidoreductase activity"/>
    <property type="evidence" value="ECO:0007669"/>
    <property type="project" value="UniProtKB-KW"/>
</dbReference>
<dbReference type="Gene3D" id="3.90.180.10">
    <property type="entry name" value="Medium-chain alcohol dehydrogenases, catalytic domain"/>
    <property type="match status" value="1"/>
</dbReference>
<dbReference type="InterPro" id="IPR011032">
    <property type="entry name" value="GroES-like_sf"/>
</dbReference>
<dbReference type="CDD" id="cd08267">
    <property type="entry name" value="MDR1"/>
    <property type="match status" value="1"/>
</dbReference>
<evidence type="ECO:0000313" key="3">
    <source>
        <dbReference type="EMBL" id="OCT47953.1"/>
    </source>
</evidence>
<gene>
    <name evidence="3" type="ORF">CLCR_04259</name>
</gene>
<dbReference type="eggNOG" id="KOG1198">
    <property type="taxonomic scope" value="Eukaryota"/>
</dbReference>
<evidence type="ECO:0000313" key="4">
    <source>
        <dbReference type="Proteomes" id="UP000094526"/>
    </source>
</evidence>
<dbReference type="AlphaFoldDB" id="A0A1C1CHG1"/>
<dbReference type="VEuPathDB" id="FungiDB:CLCR_04259"/>
<name>A0A1C1CHG1_9EURO</name>
<feature type="domain" description="Enoyl reductase (ER)" evidence="2">
    <location>
        <begin position="21"/>
        <end position="280"/>
    </location>
</feature>
<protein>
    <submittedName>
        <fullName evidence="3">Putative oxidoreductase, zinc-binding</fullName>
    </submittedName>
</protein>
<organism evidence="3 4">
    <name type="scientific">Cladophialophora carrionii</name>
    <dbReference type="NCBI Taxonomy" id="86049"/>
    <lineage>
        <taxon>Eukaryota</taxon>
        <taxon>Fungi</taxon>
        <taxon>Dikarya</taxon>
        <taxon>Ascomycota</taxon>
        <taxon>Pezizomycotina</taxon>
        <taxon>Eurotiomycetes</taxon>
        <taxon>Chaetothyriomycetidae</taxon>
        <taxon>Chaetothyriales</taxon>
        <taxon>Herpotrichiellaceae</taxon>
        <taxon>Cladophialophora</taxon>
    </lineage>
</organism>
<keyword evidence="1" id="KW-0560">Oxidoreductase</keyword>
<comment type="caution">
    <text evidence="3">The sequence shown here is derived from an EMBL/GenBank/DDBJ whole genome shotgun (WGS) entry which is preliminary data.</text>
</comment>
<accession>A0A1C1CHG1</accession>
<dbReference type="Gene3D" id="3.40.50.720">
    <property type="entry name" value="NAD(P)-binding Rossmann-like Domain"/>
    <property type="match status" value="1"/>
</dbReference>
<dbReference type="SUPFAM" id="SSF50129">
    <property type="entry name" value="GroES-like"/>
    <property type="match status" value="1"/>
</dbReference>
<dbReference type="InterPro" id="IPR020843">
    <property type="entry name" value="ER"/>
</dbReference>
<dbReference type="PROSITE" id="PS01162">
    <property type="entry name" value="QOR_ZETA_CRYSTAL"/>
    <property type="match status" value="1"/>
</dbReference>
<dbReference type="SUPFAM" id="SSF51735">
    <property type="entry name" value="NAD(P)-binding Rossmann-fold domains"/>
    <property type="match status" value="1"/>
</dbReference>
<dbReference type="OrthoDB" id="3509362at2759"/>
<reference evidence="4" key="1">
    <citation type="submission" date="2015-07" db="EMBL/GenBank/DDBJ databases">
        <authorList>
            <person name="Teixeira M.M."/>
            <person name="Souza R.C."/>
            <person name="Almeida L.G."/>
            <person name="Vicente V.A."/>
            <person name="de Hoog S."/>
            <person name="Bocca A.L."/>
            <person name="de Almeida S.R."/>
            <person name="Vasconcelos A.T."/>
            <person name="Felipe M.S."/>
        </authorList>
    </citation>
    <scope>NUCLEOTIDE SEQUENCE [LARGE SCALE GENOMIC DNA]</scope>
    <source>
        <strain evidence="4">KSF</strain>
    </source>
</reference>
<dbReference type="PANTHER" id="PTHR11695">
    <property type="entry name" value="ALCOHOL DEHYDROGENASE RELATED"/>
    <property type="match status" value="1"/>
</dbReference>
<keyword evidence="4" id="KW-1185">Reference proteome</keyword>
<dbReference type="InterPro" id="IPR002364">
    <property type="entry name" value="Quin_OxRdtase/zeta-crystal_CS"/>
</dbReference>
<dbReference type="InterPro" id="IPR036291">
    <property type="entry name" value="NAD(P)-bd_dom_sf"/>
</dbReference>
<evidence type="ECO:0000256" key="1">
    <source>
        <dbReference type="ARBA" id="ARBA00023002"/>
    </source>
</evidence>
<sequence length="293" mass="31810">MQLCPSFLRAKPSIPEMDFAGQIEEVGVDVDPSQGLKPGVDAFGSIPVSEHLKGYGALSEYVVLDSRHVCIVAKGMEMPELAGLPIAGCTALCLAEKADLRHGQKILVNGAAGGVGSLMTQMVRNAVGEEGRVVAVCSREKEQLVRELGAQEVFDHRTPVPVHKLLAERYAGDKFDTIIDAYGVQSLFDNCAAFLKESGSYITVGVAFDHYTYTSMLLAVSRMLRNVLWPRLLGGTPRRYIQVASVCTLDGLQKLKDLCEDGKLRVPIDSIWDFENVPDVGTPEVCGEALDVR</sequence>
<evidence type="ECO:0000259" key="2">
    <source>
        <dbReference type="SMART" id="SM00829"/>
    </source>
</evidence>
<dbReference type="GO" id="GO:0008270">
    <property type="term" value="F:zinc ion binding"/>
    <property type="evidence" value="ECO:0007669"/>
    <property type="project" value="InterPro"/>
</dbReference>
<dbReference type="STRING" id="86049.A0A1C1CHG1"/>
<dbReference type="GO" id="GO:0005739">
    <property type="term" value="C:mitochondrion"/>
    <property type="evidence" value="ECO:0007669"/>
    <property type="project" value="TreeGrafter"/>
</dbReference>
<dbReference type="InterPro" id="IPR013149">
    <property type="entry name" value="ADH-like_C"/>
</dbReference>
<dbReference type="Pfam" id="PF00107">
    <property type="entry name" value="ADH_zinc_N"/>
    <property type="match status" value="1"/>
</dbReference>